<keyword evidence="1" id="KW-0378">Hydrolase</keyword>
<dbReference type="SUPFAM" id="SSF53474">
    <property type="entry name" value="alpha/beta-Hydrolases"/>
    <property type="match status" value="1"/>
</dbReference>
<dbReference type="OrthoDB" id="43290at2"/>
<dbReference type="InterPro" id="IPR029058">
    <property type="entry name" value="AB_hydrolase_fold"/>
</dbReference>
<dbReference type="STRING" id="28234.SAMN04488588_1060"/>
<dbReference type="GO" id="GO:0016787">
    <property type="term" value="F:hydrolase activity"/>
    <property type="evidence" value="ECO:0007669"/>
    <property type="project" value="UniProtKB-KW"/>
</dbReference>
<evidence type="ECO:0000313" key="4">
    <source>
        <dbReference type="Proteomes" id="UP000297288"/>
    </source>
</evidence>
<evidence type="ECO:0000313" key="2">
    <source>
        <dbReference type="EMBL" id="TGG87622.1"/>
    </source>
</evidence>
<dbReference type="EMBL" id="SRME01000004">
    <property type="protein sequence ID" value="TGG87622.1"/>
    <property type="molecule type" value="Genomic_DNA"/>
</dbReference>
<evidence type="ECO:0000313" key="1">
    <source>
        <dbReference type="EMBL" id="SDC43542.1"/>
    </source>
</evidence>
<dbReference type="EMBL" id="FMYV01000004">
    <property type="protein sequence ID" value="SDC43542.1"/>
    <property type="molecule type" value="Genomic_DNA"/>
</dbReference>
<dbReference type="Proteomes" id="UP000199322">
    <property type="component" value="Unassembled WGS sequence"/>
</dbReference>
<sequence length="310" mass="36435">MIYEYDKKINEVKKEVKEKYTEYTIKAPYEEKFHKENENMIFRVFENKKSLKGDIVFIHGIGPNNIKYLQWYAEYFSKKGYRTTMTILPYHYKRKNSDLIDGEPFYSAEPDKCIQLFHNAVKDIRKTIDYISNFDGFDNNKLHLMGVSFGGIIGTLVLALDDRINKGILTITGGNWRWINFHSPYTDKVREEYRTKGNAYGCNGEEFCAKNFRSDAQKFVKDNFNSVDDIFTKSPIPCYAYDPLSFAPFVENKVLYIQGKYDKIIPKRASEDLYEMFPNAKKKVFPAGHKSSILFRRNIARWAINFIENE</sequence>
<reference evidence="1 3" key="1">
    <citation type="submission" date="2016-10" db="EMBL/GenBank/DDBJ databases">
        <authorList>
            <person name="de Groot N.N."/>
        </authorList>
    </citation>
    <scope>NUCLEOTIDE SEQUENCE [LARGE SCALE GENOMIC DNA]</scope>
    <source>
        <strain evidence="1 3">WG14</strain>
    </source>
</reference>
<dbReference type="Gene3D" id="3.40.50.1820">
    <property type="entry name" value="alpha/beta hydrolase"/>
    <property type="match status" value="1"/>
</dbReference>
<evidence type="ECO:0000313" key="3">
    <source>
        <dbReference type="Proteomes" id="UP000199322"/>
    </source>
</evidence>
<gene>
    <name evidence="2" type="ORF">E4650_07725</name>
    <name evidence="1" type="ORF">SAMN04488588_1060</name>
</gene>
<accession>A0A1G6LJI0</accession>
<dbReference type="RefSeq" id="WP_091403411.1">
    <property type="nucleotide sequence ID" value="NZ_FMYV01000004.1"/>
</dbReference>
<name>A0A1G6LJI0_9BACT</name>
<reference evidence="2 4" key="2">
    <citation type="submission" date="2019-04" db="EMBL/GenBank/DDBJ databases">
        <title>Draft genome sequence data and analysis of a Fermenting Bacterium, Geotoga petraea strain HO-Geo1, isolated from heavy-oil petroleum reservoir in Russia.</title>
        <authorList>
            <person name="Grouzdev D.S."/>
            <person name="Semenova E.M."/>
            <person name="Sokolova D.S."/>
            <person name="Tourova T.P."/>
            <person name="Poltaraus A.B."/>
            <person name="Nazina T.N."/>
        </authorList>
    </citation>
    <scope>NUCLEOTIDE SEQUENCE [LARGE SCALE GENOMIC DNA]</scope>
    <source>
        <strain evidence="2 4">HO-Geo1</strain>
    </source>
</reference>
<protein>
    <submittedName>
        <fullName evidence="1 2">Alpha/beta hydrolase</fullName>
    </submittedName>
</protein>
<organism evidence="1 3">
    <name type="scientific">Geotoga petraea</name>
    <dbReference type="NCBI Taxonomy" id="28234"/>
    <lineage>
        <taxon>Bacteria</taxon>
        <taxon>Thermotogati</taxon>
        <taxon>Thermotogota</taxon>
        <taxon>Thermotogae</taxon>
        <taxon>Petrotogales</taxon>
        <taxon>Petrotogaceae</taxon>
        <taxon>Geotoga</taxon>
    </lineage>
</organism>
<keyword evidence="3" id="KW-1185">Reference proteome</keyword>
<dbReference type="AlphaFoldDB" id="A0A1G6LJI0"/>
<proteinExistence type="predicted"/>
<dbReference type="Proteomes" id="UP000297288">
    <property type="component" value="Unassembled WGS sequence"/>
</dbReference>